<sequence length="702" mass="75864">MSTDKAARRARFEGAWKVIKQELLDYITGEGMPKDAIEWYERNLDYNRDVPGGKLNRGMSVVDNAEIIKGTPLTDDEYLKAAVVASTFIVASAGVTLADIAYTATARRHIFSHRFAATARSKEELIHKLELASGKAVSDNAPGKVVFMFSGQGGQYLGMGSALYKTSALSKSAIDECEYFLRKNGFPGVLPIITLDGESSGLAPVEEFEANQAAIFAIEYGLAKLWISWGVTPTAVVGHSLGEYAAHVIAGVLSLESALTLVAHRSCHAAASRRVNDFGMLQSWAQFPSTANGQTAISKTPISLLKTSITGHIVGDVPLCSASVYHELALAGIEASKAHLSLPLQGSHSALFNIDYVKPLVYSKDVAHVVKTTIAINADGSGTFTVESYAASKPESFNRMAPVVSRRTAAICSGEDGEAEVFTTRTAYEIIFIRVVRYAKEYHTMKNATISKNGIEGYAVVKLPKDHDKSKFVPVEEAAMDPEKDEDLSNLTSEQVHSVVRVLQLDEVPMSAQKSSSSGAVNYLRRLGSVGREFWGFNNPKAMASAYADYAMKVARSRPVIFGSWSFGDVEGVSVKGIVLINSPFPVDHVPSSNEFMAQLQQNVPLLKTYDPRIAGGPYPPLVLLHNKEGIPPDAFLPYPVPQWMSEKGTDPCLLADDWSGLVGAPIKVIHLPGTHFTTFATPHLGAVTQALVDGCAYLDEL</sequence>
<accession>A0A2H3DBB4</accession>
<reference evidence="5" key="1">
    <citation type="journal article" date="2017" name="Nat. Ecol. Evol.">
        <title>Genome expansion and lineage-specific genetic innovations in the forest pathogenic fungi Armillaria.</title>
        <authorList>
            <person name="Sipos G."/>
            <person name="Prasanna A.N."/>
            <person name="Walter M.C."/>
            <person name="O'Connor E."/>
            <person name="Balint B."/>
            <person name="Krizsan K."/>
            <person name="Kiss B."/>
            <person name="Hess J."/>
            <person name="Varga T."/>
            <person name="Slot J."/>
            <person name="Riley R."/>
            <person name="Boka B."/>
            <person name="Rigling D."/>
            <person name="Barry K."/>
            <person name="Lee J."/>
            <person name="Mihaltcheva S."/>
            <person name="LaButti K."/>
            <person name="Lipzen A."/>
            <person name="Waldron R."/>
            <person name="Moloney N.M."/>
            <person name="Sperisen C."/>
            <person name="Kredics L."/>
            <person name="Vagvoelgyi C."/>
            <person name="Patrignani A."/>
            <person name="Fitzpatrick D."/>
            <person name="Nagy I."/>
            <person name="Doyle S."/>
            <person name="Anderson J.B."/>
            <person name="Grigoriev I.V."/>
            <person name="Gueldener U."/>
            <person name="Muensterkoetter M."/>
            <person name="Nagy L.G."/>
        </authorList>
    </citation>
    <scope>NUCLEOTIDE SEQUENCE [LARGE SCALE GENOMIC DNA]</scope>
    <source>
        <strain evidence="5">Ar21-2</strain>
    </source>
</reference>
<dbReference type="InterPro" id="IPR016035">
    <property type="entry name" value="Acyl_Trfase/lysoPLipase"/>
</dbReference>
<evidence type="ECO:0000313" key="5">
    <source>
        <dbReference type="Proteomes" id="UP000217790"/>
    </source>
</evidence>
<evidence type="ECO:0000259" key="3">
    <source>
        <dbReference type="SMART" id="SM00827"/>
    </source>
</evidence>
<keyword evidence="5" id="KW-1185">Reference proteome</keyword>
<dbReference type="Gene3D" id="3.40.366.10">
    <property type="entry name" value="Malonyl-Coenzyme A Acyl Carrier Protein, domain 2"/>
    <property type="match status" value="1"/>
</dbReference>
<dbReference type="SUPFAM" id="SSF52151">
    <property type="entry name" value="FabD/lysophospholipase-like"/>
    <property type="match status" value="1"/>
</dbReference>
<keyword evidence="2" id="KW-0597">Phosphoprotein</keyword>
<evidence type="ECO:0000313" key="4">
    <source>
        <dbReference type="EMBL" id="PBK84776.1"/>
    </source>
</evidence>
<name>A0A2H3DBB4_ARMGA</name>
<dbReference type="Gene3D" id="3.30.70.3290">
    <property type="match status" value="1"/>
</dbReference>
<dbReference type="SUPFAM" id="SSF53474">
    <property type="entry name" value="alpha/beta-Hydrolases"/>
    <property type="match status" value="1"/>
</dbReference>
<dbReference type="GO" id="GO:0004312">
    <property type="term" value="F:fatty acid synthase activity"/>
    <property type="evidence" value="ECO:0007669"/>
    <property type="project" value="TreeGrafter"/>
</dbReference>
<dbReference type="Pfam" id="PF22621">
    <property type="entry name" value="CurL-like_PKS_C"/>
    <property type="match status" value="1"/>
</dbReference>
<dbReference type="STRING" id="47427.A0A2H3DBB4"/>
<dbReference type="InterPro" id="IPR001227">
    <property type="entry name" value="Ac_transferase_dom_sf"/>
</dbReference>
<gene>
    <name evidence="4" type="ORF">ARMGADRAFT_1088226</name>
</gene>
<dbReference type="Proteomes" id="UP000217790">
    <property type="component" value="Unassembled WGS sequence"/>
</dbReference>
<organism evidence="4 5">
    <name type="scientific">Armillaria gallica</name>
    <name type="common">Bulbous honey fungus</name>
    <name type="synonym">Armillaria bulbosa</name>
    <dbReference type="NCBI Taxonomy" id="47427"/>
    <lineage>
        <taxon>Eukaryota</taxon>
        <taxon>Fungi</taxon>
        <taxon>Dikarya</taxon>
        <taxon>Basidiomycota</taxon>
        <taxon>Agaricomycotina</taxon>
        <taxon>Agaricomycetes</taxon>
        <taxon>Agaricomycetidae</taxon>
        <taxon>Agaricales</taxon>
        <taxon>Marasmiineae</taxon>
        <taxon>Physalacriaceae</taxon>
        <taxon>Armillaria</taxon>
    </lineage>
</organism>
<dbReference type="InterPro" id="IPR014043">
    <property type="entry name" value="Acyl_transferase_dom"/>
</dbReference>
<evidence type="ECO:0000256" key="2">
    <source>
        <dbReference type="ARBA" id="ARBA00022553"/>
    </source>
</evidence>
<dbReference type="InParanoid" id="A0A2H3DBB4"/>
<dbReference type="PANTHER" id="PTHR43775:SF37">
    <property type="entry name" value="SI:DKEY-61P9.11"/>
    <property type="match status" value="1"/>
</dbReference>
<protein>
    <recommendedName>
        <fullName evidence="3">Malonyl-CoA:ACP transacylase (MAT) domain-containing protein</fullName>
    </recommendedName>
</protein>
<dbReference type="InterPro" id="IPR050091">
    <property type="entry name" value="PKS_NRPS_Biosynth_Enz"/>
</dbReference>
<dbReference type="OrthoDB" id="329835at2759"/>
<evidence type="ECO:0000256" key="1">
    <source>
        <dbReference type="ARBA" id="ARBA00022450"/>
    </source>
</evidence>
<keyword evidence="1" id="KW-0596">Phosphopantetheine</keyword>
<dbReference type="Pfam" id="PF00698">
    <property type="entry name" value="Acyl_transf_1"/>
    <property type="match status" value="1"/>
</dbReference>
<dbReference type="InterPro" id="IPR042104">
    <property type="entry name" value="PKS_dehydratase_sf"/>
</dbReference>
<feature type="domain" description="Malonyl-CoA:ACP transacylase (MAT)" evidence="3">
    <location>
        <begin position="148"/>
        <end position="408"/>
    </location>
</feature>
<dbReference type="GO" id="GO:0006633">
    <property type="term" value="P:fatty acid biosynthetic process"/>
    <property type="evidence" value="ECO:0007669"/>
    <property type="project" value="TreeGrafter"/>
</dbReference>
<dbReference type="SMART" id="SM00827">
    <property type="entry name" value="PKS_AT"/>
    <property type="match status" value="1"/>
</dbReference>
<dbReference type="AlphaFoldDB" id="A0A2H3DBB4"/>
<proteinExistence type="predicted"/>
<dbReference type="Gene3D" id="3.10.129.110">
    <property type="entry name" value="Polyketide synthase dehydratase"/>
    <property type="match status" value="1"/>
</dbReference>
<dbReference type="PANTHER" id="PTHR43775">
    <property type="entry name" value="FATTY ACID SYNTHASE"/>
    <property type="match status" value="1"/>
</dbReference>
<dbReference type="EMBL" id="KZ293696">
    <property type="protein sequence ID" value="PBK84776.1"/>
    <property type="molecule type" value="Genomic_DNA"/>
</dbReference>
<dbReference type="Gene3D" id="3.40.50.1820">
    <property type="entry name" value="alpha/beta hydrolase"/>
    <property type="match status" value="1"/>
</dbReference>
<dbReference type="InterPro" id="IPR029058">
    <property type="entry name" value="AB_hydrolase_fold"/>
</dbReference>